<dbReference type="Proteomes" id="UP000034883">
    <property type="component" value="Chromosome"/>
</dbReference>
<feature type="modified residue" description="4-aspartylphosphate" evidence="2">
    <location>
        <position position="51"/>
    </location>
</feature>
<evidence type="ECO:0000259" key="4">
    <source>
        <dbReference type="PROSITE" id="PS50110"/>
    </source>
</evidence>
<dbReference type="PROSITE" id="PS50110">
    <property type="entry name" value="RESPONSE_REGULATORY"/>
    <property type="match status" value="1"/>
</dbReference>
<dbReference type="AlphaFoldDB" id="A0A0F6SFT1"/>
<keyword evidence="2" id="KW-0597">Phosphoprotein</keyword>
<dbReference type="KEGG" id="samy:DB32_004633"/>
<protein>
    <submittedName>
        <fullName evidence="6">DNA-binding heavy metal response regulator</fullName>
    </submittedName>
</protein>
<organism evidence="6 7">
    <name type="scientific">Sandaracinus amylolyticus</name>
    <dbReference type="NCBI Taxonomy" id="927083"/>
    <lineage>
        <taxon>Bacteria</taxon>
        <taxon>Pseudomonadati</taxon>
        <taxon>Myxococcota</taxon>
        <taxon>Polyangia</taxon>
        <taxon>Polyangiales</taxon>
        <taxon>Sandaracinaceae</taxon>
        <taxon>Sandaracinus</taxon>
    </lineage>
</organism>
<dbReference type="OrthoDB" id="5343355at2"/>
<dbReference type="RefSeq" id="WP_053234736.1">
    <property type="nucleotide sequence ID" value="NZ_CP011125.1"/>
</dbReference>
<dbReference type="CDD" id="cd00383">
    <property type="entry name" value="trans_reg_C"/>
    <property type="match status" value="1"/>
</dbReference>
<dbReference type="GO" id="GO:0006355">
    <property type="term" value="P:regulation of DNA-templated transcription"/>
    <property type="evidence" value="ECO:0007669"/>
    <property type="project" value="InterPro"/>
</dbReference>
<dbReference type="Pfam" id="PF00486">
    <property type="entry name" value="Trans_reg_C"/>
    <property type="match status" value="1"/>
</dbReference>
<feature type="domain" description="OmpR/PhoB-type" evidence="5">
    <location>
        <begin position="124"/>
        <end position="218"/>
    </location>
</feature>
<proteinExistence type="predicted"/>
<feature type="domain" description="Response regulatory" evidence="4">
    <location>
        <begin position="2"/>
        <end position="116"/>
    </location>
</feature>
<evidence type="ECO:0000256" key="1">
    <source>
        <dbReference type="ARBA" id="ARBA00023125"/>
    </source>
</evidence>
<dbReference type="GO" id="GO:0032993">
    <property type="term" value="C:protein-DNA complex"/>
    <property type="evidence" value="ECO:0007669"/>
    <property type="project" value="TreeGrafter"/>
</dbReference>
<dbReference type="InterPro" id="IPR036388">
    <property type="entry name" value="WH-like_DNA-bd_sf"/>
</dbReference>
<dbReference type="PANTHER" id="PTHR48111">
    <property type="entry name" value="REGULATOR OF RPOS"/>
    <property type="match status" value="1"/>
</dbReference>
<dbReference type="InterPro" id="IPR039420">
    <property type="entry name" value="WalR-like"/>
</dbReference>
<evidence type="ECO:0000259" key="5">
    <source>
        <dbReference type="PROSITE" id="PS51755"/>
    </source>
</evidence>
<evidence type="ECO:0000256" key="2">
    <source>
        <dbReference type="PROSITE-ProRule" id="PRU00169"/>
    </source>
</evidence>
<dbReference type="GO" id="GO:0000156">
    <property type="term" value="F:phosphorelay response regulator activity"/>
    <property type="evidence" value="ECO:0007669"/>
    <property type="project" value="TreeGrafter"/>
</dbReference>
<dbReference type="SMART" id="SM00862">
    <property type="entry name" value="Trans_reg_C"/>
    <property type="match status" value="1"/>
</dbReference>
<dbReference type="Pfam" id="PF00072">
    <property type="entry name" value="Response_reg"/>
    <property type="match status" value="1"/>
</dbReference>
<evidence type="ECO:0000256" key="3">
    <source>
        <dbReference type="PROSITE-ProRule" id="PRU01091"/>
    </source>
</evidence>
<dbReference type="PANTHER" id="PTHR48111:SF36">
    <property type="entry name" value="TRANSCRIPTIONAL REGULATORY PROTEIN CUTR"/>
    <property type="match status" value="1"/>
</dbReference>
<dbReference type="SUPFAM" id="SSF52172">
    <property type="entry name" value="CheY-like"/>
    <property type="match status" value="1"/>
</dbReference>
<keyword evidence="7" id="KW-1185">Reference proteome</keyword>
<keyword evidence="1 3" id="KW-0238">DNA-binding</keyword>
<dbReference type="Gene3D" id="1.10.10.10">
    <property type="entry name" value="Winged helix-like DNA-binding domain superfamily/Winged helix DNA-binding domain"/>
    <property type="match status" value="1"/>
</dbReference>
<name>A0A0F6SFT1_9BACT</name>
<dbReference type="SMART" id="SM00448">
    <property type="entry name" value="REC"/>
    <property type="match status" value="1"/>
</dbReference>
<dbReference type="Gene3D" id="6.10.250.690">
    <property type="match status" value="1"/>
</dbReference>
<dbReference type="PROSITE" id="PS51755">
    <property type="entry name" value="OMPR_PHOB"/>
    <property type="match status" value="1"/>
</dbReference>
<evidence type="ECO:0000313" key="7">
    <source>
        <dbReference type="Proteomes" id="UP000034883"/>
    </source>
</evidence>
<accession>A0A0F6SFT1</accession>
<dbReference type="GO" id="GO:0005829">
    <property type="term" value="C:cytosol"/>
    <property type="evidence" value="ECO:0007669"/>
    <property type="project" value="TreeGrafter"/>
</dbReference>
<sequence>MRVLVVDDDPELLDLVVRALERDGHRVQGARSCADARSALSAGGADVIVLDVELPDGTGVALCRALRDEGERVPILLLTAHGEVPQRVAGLDAGADDFVAKPFAVAELRARVRALGRRGPVDRGVVHRAGGIELDLGARRARRDGAEVPLTTREWAIVELLAGRGGRVIARGEILDAVWGEITDEASASLDVLIARIRRKLGAGVIRTLRGQGYALGET</sequence>
<dbReference type="Gene3D" id="3.40.50.2300">
    <property type="match status" value="1"/>
</dbReference>
<evidence type="ECO:0000313" key="6">
    <source>
        <dbReference type="EMBL" id="AKF07484.1"/>
    </source>
</evidence>
<dbReference type="EMBL" id="CP011125">
    <property type="protein sequence ID" value="AKF07484.1"/>
    <property type="molecule type" value="Genomic_DNA"/>
</dbReference>
<dbReference type="InterPro" id="IPR001789">
    <property type="entry name" value="Sig_transdc_resp-reg_receiver"/>
</dbReference>
<feature type="DNA-binding region" description="OmpR/PhoB-type" evidence="3">
    <location>
        <begin position="124"/>
        <end position="218"/>
    </location>
</feature>
<dbReference type="InterPro" id="IPR001867">
    <property type="entry name" value="OmpR/PhoB-type_DNA-bd"/>
</dbReference>
<dbReference type="STRING" id="927083.DB32_004633"/>
<dbReference type="GO" id="GO:0000976">
    <property type="term" value="F:transcription cis-regulatory region binding"/>
    <property type="evidence" value="ECO:0007669"/>
    <property type="project" value="TreeGrafter"/>
</dbReference>
<gene>
    <name evidence="6" type="ORF">DB32_004633</name>
</gene>
<dbReference type="InterPro" id="IPR011006">
    <property type="entry name" value="CheY-like_superfamily"/>
</dbReference>
<reference evidence="6 7" key="1">
    <citation type="submission" date="2015-03" db="EMBL/GenBank/DDBJ databases">
        <title>Genome assembly of Sandaracinus amylolyticus DSM 53668.</title>
        <authorList>
            <person name="Sharma G."/>
            <person name="Subramanian S."/>
        </authorList>
    </citation>
    <scope>NUCLEOTIDE SEQUENCE [LARGE SCALE GENOMIC DNA]</scope>
    <source>
        <strain evidence="6 7">DSM 53668</strain>
    </source>
</reference>